<comment type="caution">
    <text evidence="5">The sequence shown here is derived from an EMBL/GenBank/DDBJ whole genome shotgun (WGS) entry which is preliminary data.</text>
</comment>
<dbReference type="PANTHER" id="PTHR16166:SF93">
    <property type="entry name" value="INTERMEMBRANE LIPID TRANSFER PROTEIN VPS13"/>
    <property type="match status" value="1"/>
</dbReference>
<evidence type="ECO:0000256" key="2">
    <source>
        <dbReference type="ARBA" id="ARBA00022448"/>
    </source>
</evidence>
<proteinExistence type="inferred from homology"/>
<feature type="domain" description="Chorein N-terminal" evidence="4">
    <location>
        <begin position="11"/>
        <end position="238"/>
    </location>
</feature>
<sequence>MSKFVNYIVKKFVIYFLKDFIGKYCSNFDENALNIGLSGKFELVGLKIRSDALHDIHQGIDIIDGFIGKVGINVNSSKIQSEPIYITLEDITIVCSLKDLSNSPEAIKKKLIDYNLSKYKALEKAEQKKAEQYANSLINNEKKGNESKEAQQLYQRLLTKLIINSQICIKNIHIRYEDNTNKKHPVVIGVFLASLNAHSTDSNFTPAVNTQGNIAYKIVELNNFSAYYSSSSLAQFTQSDKESEKECQIVRNKENQKTKAHLLMIELISQQIDGNSENIMYNQKEKNKEIKEKFPALQVKSGNNEEQGDNNFAHQKVEEK</sequence>
<dbReference type="Proteomes" id="UP000324800">
    <property type="component" value="Unassembled WGS sequence"/>
</dbReference>
<dbReference type="PANTHER" id="PTHR16166">
    <property type="entry name" value="VACUOLAR PROTEIN SORTING-ASSOCIATED PROTEIN VPS13"/>
    <property type="match status" value="1"/>
</dbReference>
<evidence type="ECO:0000259" key="4">
    <source>
        <dbReference type="Pfam" id="PF12624"/>
    </source>
</evidence>
<dbReference type="GO" id="GO:0006623">
    <property type="term" value="P:protein targeting to vacuole"/>
    <property type="evidence" value="ECO:0007669"/>
    <property type="project" value="TreeGrafter"/>
</dbReference>
<dbReference type="AlphaFoldDB" id="A0A5J4VS84"/>
<keyword evidence="2" id="KW-0813">Transport</keyword>
<evidence type="ECO:0000313" key="6">
    <source>
        <dbReference type="Proteomes" id="UP000324800"/>
    </source>
</evidence>
<reference evidence="5 6" key="1">
    <citation type="submission" date="2019-03" db="EMBL/GenBank/DDBJ databases">
        <title>Single cell metagenomics reveals metabolic interactions within the superorganism composed of flagellate Streblomastix strix and complex community of Bacteroidetes bacteria on its surface.</title>
        <authorList>
            <person name="Treitli S.C."/>
            <person name="Kolisko M."/>
            <person name="Husnik F."/>
            <person name="Keeling P."/>
            <person name="Hampl V."/>
        </authorList>
    </citation>
    <scope>NUCLEOTIDE SEQUENCE [LARGE SCALE GENOMIC DNA]</scope>
    <source>
        <strain evidence="5">ST1C</strain>
    </source>
</reference>
<gene>
    <name evidence="5" type="ORF">EZS28_019409</name>
</gene>
<accession>A0A5J4VS84</accession>
<dbReference type="InterPro" id="IPR026854">
    <property type="entry name" value="VPS13_N"/>
</dbReference>
<protein>
    <submittedName>
        <fullName evidence="5">Putative Vacuolar protein sorting-associated protein 13A N-terminal domain</fullName>
    </submittedName>
</protein>
<dbReference type="OrthoDB" id="428159at2759"/>
<dbReference type="Pfam" id="PF12624">
    <property type="entry name" value="VPS13_N"/>
    <property type="match status" value="1"/>
</dbReference>
<evidence type="ECO:0000256" key="1">
    <source>
        <dbReference type="ARBA" id="ARBA00006545"/>
    </source>
</evidence>
<comment type="similarity">
    <text evidence="1">Belongs to the VPS13 family.</text>
</comment>
<evidence type="ECO:0000256" key="3">
    <source>
        <dbReference type="SAM" id="MobiDB-lite"/>
    </source>
</evidence>
<name>A0A5J4VS84_9EUKA</name>
<feature type="region of interest" description="Disordered" evidence="3">
    <location>
        <begin position="295"/>
        <end position="320"/>
    </location>
</feature>
<dbReference type="InterPro" id="IPR026847">
    <property type="entry name" value="VPS13"/>
</dbReference>
<evidence type="ECO:0000313" key="5">
    <source>
        <dbReference type="EMBL" id="KAA6385066.1"/>
    </source>
</evidence>
<feature type="compositionally biased region" description="Polar residues" evidence="3">
    <location>
        <begin position="300"/>
        <end position="313"/>
    </location>
</feature>
<dbReference type="EMBL" id="SNRW01005443">
    <property type="protein sequence ID" value="KAA6385066.1"/>
    <property type="molecule type" value="Genomic_DNA"/>
</dbReference>
<dbReference type="GO" id="GO:0045053">
    <property type="term" value="P:protein retention in Golgi apparatus"/>
    <property type="evidence" value="ECO:0007669"/>
    <property type="project" value="TreeGrafter"/>
</dbReference>
<organism evidence="5 6">
    <name type="scientific">Streblomastix strix</name>
    <dbReference type="NCBI Taxonomy" id="222440"/>
    <lineage>
        <taxon>Eukaryota</taxon>
        <taxon>Metamonada</taxon>
        <taxon>Preaxostyla</taxon>
        <taxon>Oxymonadida</taxon>
        <taxon>Streblomastigidae</taxon>
        <taxon>Streblomastix</taxon>
    </lineage>
</organism>